<evidence type="ECO:0000313" key="2">
    <source>
        <dbReference type="EMBL" id="AEE50718.1"/>
    </source>
</evidence>
<gene>
    <name evidence="2" type="ordered locus">Halhy_2853</name>
</gene>
<keyword evidence="3" id="KW-1185">Reference proteome</keyword>
<dbReference type="InterPro" id="IPR025334">
    <property type="entry name" value="DUF4240"/>
</dbReference>
<feature type="domain" description="DUF4240" evidence="1">
    <location>
        <begin position="42"/>
        <end position="161"/>
    </location>
</feature>
<dbReference type="HOGENOM" id="CLU_123807_0_0_10"/>
<dbReference type="OrthoDB" id="6200718at2"/>
<reference key="2">
    <citation type="submission" date="2011-04" db="EMBL/GenBank/DDBJ databases">
        <title>Complete sequence of chromosome of Haliscomenobacter hydrossis DSM 1100.</title>
        <authorList>
            <consortium name="US DOE Joint Genome Institute (JGI-PGF)"/>
            <person name="Lucas S."/>
            <person name="Han J."/>
            <person name="Lapidus A."/>
            <person name="Bruce D."/>
            <person name="Goodwin L."/>
            <person name="Pitluck S."/>
            <person name="Peters L."/>
            <person name="Kyrpides N."/>
            <person name="Mavromatis K."/>
            <person name="Ivanova N."/>
            <person name="Ovchinnikova G."/>
            <person name="Pagani I."/>
            <person name="Daligault H."/>
            <person name="Detter J.C."/>
            <person name="Han C."/>
            <person name="Land M."/>
            <person name="Hauser L."/>
            <person name="Markowitz V."/>
            <person name="Cheng J.-F."/>
            <person name="Hugenholtz P."/>
            <person name="Woyke T."/>
            <person name="Wu D."/>
            <person name="Verbarg S."/>
            <person name="Frueling A."/>
            <person name="Brambilla E."/>
            <person name="Klenk H.-P."/>
            <person name="Eisen J.A."/>
        </authorList>
    </citation>
    <scope>NUCLEOTIDE SEQUENCE</scope>
    <source>
        <strain>DSM 1100</strain>
    </source>
</reference>
<proteinExistence type="predicted"/>
<evidence type="ECO:0000313" key="3">
    <source>
        <dbReference type="Proteomes" id="UP000008461"/>
    </source>
</evidence>
<dbReference type="STRING" id="760192.Halhy_2853"/>
<protein>
    <recommendedName>
        <fullName evidence="1">DUF4240 domain-containing protein</fullName>
    </recommendedName>
</protein>
<dbReference type="eggNOG" id="ENOG50337VW">
    <property type="taxonomic scope" value="Bacteria"/>
</dbReference>
<sequence length="188" mass="21328">MATSLHINLNALDESFIEELRQRYGAAEVEILLTETPQDGLTEDGFWQLIECLDWENEGDDDAVIEPLVQALANLPNANIHQFEDILAEKLWLLDTGEHAEASIRDQEKDYVSVDGFLYDRCCVVANGKELYEEVLHDPSKFPTGLSFERLLSVASLAYERKTGKAFVHIPRKSYETYSNEAGWEDAD</sequence>
<organism evidence="2 3">
    <name type="scientific">Haliscomenobacter hydrossis (strain ATCC 27775 / DSM 1100 / LMG 10767 / O)</name>
    <dbReference type="NCBI Taxonomy" id="760192"/>
    <lineage>
        <taxon>Bacteria</taxon>
        <taxon>Pseudomonadati</taxon>
        <taxon>Bacteroidota</taxon>
        <taxon>Saprospiria</taxon>
        <taxon>Saprospirales</taxon>
        <taxon>Haliscomenobacteraceae</taxon>
        <taxon>Haliscomenobacter</taxon>
    </lineage>
</organism>
<dbReference type="Proteomes" id="UP000008461">
    <property type="component" value="Chromosome"/>
</dbReference>
<dbReference type="KEGG" id="hhy:Halhy_2853"/>
<dbReference type="AlphaFoldDB" id="F4L359"/>
<evidence type="ECO:0000259" key="1">
    <source>
        <dbReference type="Pfam" id="PF14024"/>
    </source>
</evidence>
<reference evidence="2 3" key="1">
    <citation type="journal article" date="2011" name="Stand. Genomic Sci.">
        <title>Complete genome sequence of Haliscomenobacter hydrossis type strain (O).</title>
        <authorList>
            <consortium name="US DOE Joint Genome Institute (JGI-PGF)"/>
            <person name="Daligault H."/>
            <person name="Lapidus A."/>
            <person name="Zeytun A."/>
            <person name="Nolan M."/>
            <person name="Lucas S."/>
            <person name="Del Rio T.G."/>
            <person name="Tice H."/>
            <person name="Cheng J.F."/>
            <person name="Tapia R."/>
            <person name="Han C."/>
            <person name="Goodwin L."/>
            <person name="Pitluck S."/>
            <person name="Liolios K."/>
            <person name="Pagani I."/>
            <person name="Ivanova N."/>
            <person name="Huntemann M."/>
            <person name="Mavromatis K."/>
            <person name="Mikhailova N."/>
            <person name="Pati A."/>
            <person name="Chen A."/>
            <person name="Palaniappan K."/>
            <person name="Land M."/>
            <person name="Hauser L."/>
            <person name="Brambilla E.M."/>
            <person name="Rohde M."/>
            <person name="Verbarg S."/>
            <person name="Goker M."/>
            <person name="Bristow J."/>
            <person name="Eisen J.A."/>
            <person name="Markowitz V."/>
            <person name="Hugenholtz P."/>
            <person name="Kyrpides N.C."/>
            <person name="Klenk H.P."/>
            <person name="Woyke T."/>
        </authorList>
    </citation>
    <scope>NUCLEOTIDE SEQUENCE [LARGE SCALE GENOMIC DNA]</scope>
    <source>
        <strain evidence="3">ATCC 27775 / DSM 1100 / LMG 10767 / O</strain>
    </source>
</reference>
<dbReference type="Pfam" id="PF14024">
    <property type="entry name" value="DUF4240"/>
    <property type="match status" value="1"/>
</dbReference>
<name>F4L359_HALH1</name>
<dbReference type="RefSeq" id="WP_013765265.1">
    <property type="nucleotide sequence ID" value="NC_015510.1"/>
</dbReference>
<accession>F4L359</accession>
<dbReference type="EMBL" id="CP002691">
    <property type="protein sequence ID" value="AEE50718.1"/>
    <property type="molecule type" value="Genomic_DNA"/>
</dbReference>